<organism evidence="7 11">
    <name type="scientific">Hungatella hathewayi</name>
    <dbReference type="NCBI Taxonomy" id="154046"/>
    <lineage>
        <taxon>Bacteria</taxon>
        <taxon>Bacillati</taxon>
        <taxon>Bacillota</taxon>
        <taxon>Clostridia</taxon>
        <taxon>Lachnospirales</taxon>
        <taxon>Lachnospiraceae</taxon>
        <taxon>Hungatella</taxon>
    </lineage>
</organism>
<dbReference type="EMBL" id="QTJW01000006">
    <property type="protein sequence ID" value="RGD70670.1"/>
    <property type="molecule type" value="Genomic_DNA"/>
</dbReference>
<evidence type="ECO:0000259" key="5">
    <source>
        <dbReference type="PROSITE" id="PS50893"/>
    </source>
</evidence>
<comment type="similarity">
    <text evidence="1">Belongs to the ABC transporter superfamily.</text>
</comment>
<dbReference type="SMART" id="SM00382">
    <property type="entry name" value="AAA"/>
    <property type="match status" value="1"/>
</dbReference>
<dbReference type="GO" id="GO:0016887">
    <property type="term" value="F:ATP hydrolysis activity"/>
    <property type="evidence" value="ECO:0007669"/>
    <property type="project" value="InterPro"/>
</dbReference>
<dbReference type="SUPFAM" id="SSF52540">
    <property type="entry name" value="P-loop containing nucleoside triphosphate hydrolases"/>
    <property type="match status" value="1"/>
</dbReference>
<keyword evidence="2" id="KW-0813">Transport</keyword>
<dbReference type="Pfam" id="PF08352">
    <property type="entry name" value="oligo_HPY"/>
    <property type="match status" value="1"/>
</dbReference>
<dbReference type="PANTHER" id="PTHR43776:SF8">
    <property type="entry name" value="ABC TRANSPORTER, ATP-BINDING PROTEIN"/>
    <property type="match status" value="1"/>
</dbReference>
<sequence>MNMSEILIQAKNIKKYFPTSDRGKVVKAVDDISFDIYKGETLGVVGESGCGKSTTGRMVLKLLDCTEGTVLYKGKDIGKMKGKEMRSLRKEMQIIFQDPYASLDPRKTVFQILAEPFWIHHPEMSKEEIYREVEKLIECVGLRPEHILRYPHEFSGGQRQRVGIARAIALHPEFVVCDEPVSALDVSIQAQVINLMQDIKKEYQLTYLFISHDLRIIKHFCDRVMVMYLGNIVELGTKEAIYGNQRHPYTKALLSAVSNVKGHGSKNRIILQGDIPSPVNPPSGCPFHTRCSYCMDICREKKPELKKMADGTLVACHLDME</sequence>
<evidence type="ECO:0000313" key="7">
    <source>
        <dbReference type="EMBL" id="RGJ06781.1"/>
    </source>
</evidence>
<dbReference type="Proteomes" id="UP000261023">
    <property type="component" value="Unassembled WGS sequence"/>
</dbReference>
<dbReference type="EMBL" id="QSSQ01000001">
    <property type="protein sequence ID" value="RGM09027.1"/>
    <property type="molecule type" value="Genomic_DNA"/>
</dbReference>
<dbReference type="NCBIfam" id="TIGR01727">
    <property type="entry name" value="oligo_HPY"/>
    <property type="match status" value="1"/>
</dbReference>
<dbReference type="NCBIfam" id="NF008453">
    <property type="entry name" value="PRK11308.1"/>
    <property type="match status" value="1"/>
</dbReference>
<dbReference type="Proteomes" id="UP000263014">
    <property type="component" value="Unassembled WGS sequence"/>
</dbReference>
<gene>
    <name evidence="6" type="ORF">DWX31_10485</name>
    <name evidence="8" type="ORF">DXC39_03480</name>
    <name evidence="7" type="ORF">DXD79_05700</name>
</gene>
<evidence type="ECO:0000313" key="10">
    <source>
        <dbReference type="Proteomes" id="UP000261257"/>
    </source>
</evidence>
<dbReference type="InterPro" id="IPR003593">
    <property type="entry name" value="AAA+_ATPase"/>
</dbReference>
<evidence type="ECO:0000313" key="11">
    <source>
        <dbReference type="Proteomes" id="UP000263014"/>
    </source>
</evidence>
<keyword evidence="4 7" id="KW-0067">ATP-binding</keyword>
<dbReference type="CDD" id="cd03257">
    <property type="entry name" value="ABC_NikE_OppD_transporters"/>
    <property type="match status" value="1"/>
</dbReference>
<proteinExistence type="inferred from homology"/>
<dbReference type="EMBL" id="QSON01000002">
    <property type="protein sequence ID" value="RGJ06781.1"/>
    <property type="molecule type" value="Genomic_DNA"/>
</dbReference>
<evidence type="ECO:0000313" key="9">
    <source>
        <dbReference type="Proteomes" id="UP000261023"/>
    </source>
</evidence>
<dbReference type="GO" id="GO:0015833">
    <property type="term" value="P:peptide transport"/>
    <property type="evidence" value="ECO:0007669"/>
    <property type="project" value="InterPro"/>
</dbReference>
<dbReference type="Proteomes" id="UP000261257">
    <property type="component" value="Unassembled WGS sequence"/>
</dbReference>
<reference evidence="9 10" key="1">
    <citation type="submission" date="2018-08" db="EMBL/GenBank/DDBJ databases">
        <title>A genome reference for cultivated species of the human gut microbiota.</title>
        <authorList>
            <person name="Zou Y."/>
            <person name="Xue W."/>
            <person name="Luo G."/>
        </authorList>
    </citation>
    <scope>NUCLEOTIDE SEQUENCE [LARGE SCALE GENOMIC DNA]</scope>
    <source>
        <strain evidence="6 9">AF19-13AC</strain>
        <strain evidence="8 10">TF05-11AC</strain>
        <strain evidence="7 11">TM09-12</strain>
    </source>
</reference>
<accession>A0A374PD77</accession>
<dbReference type="GO" id="GO:0055085">
    <property type="term" value="P:transmembrane transport"/>
    <property type="evidence" value="ECO:0007669"/>
    <property type="project" value="UniProtKB-ARBA"/>
</dbReference>
<feature type="domain" description="ABC transporter" evidence="5">
    <location>
        <begin position="8"/>
        <end position="254"/>
    </location>
</feature>
<dbReference type="InterPro" id="IPR027417">
    <property type="entry name" value="P-loop_NTPase"/>
</dbReference>
<evidence type="ECO:0000256" key="4">
    <source>
        <dbReference type="ARBA" id="ARBA00022840"/>
    </source>
</evidence>
<evidence type="ECO:0000313" key="8">
    <source>
        <dbReference type="EMBL" id="RGM09027.1"/>
    </source>
</evidence>
<evidence type="ECO:0000256" key="2">
    <source>
        <dbReference type="ARBA" id="ARBA00022448"/>
    </source>
</evidence>
<protein>
    <submittedName>
        <fullName evidence="7">Dipeptide ABC transporter ATP-binding protein</fullName>
    </submittedName>
</protein>
<comment type="caution">
    <text evidence="7">The sequence shown here is derived from an EMBL/GenBank/DDBJ whole genome shotgun (WGS) entry which is preliminary data.</text>
</comment>
<evidence type="ECO:0000256" key="1">
    <source>
        <dbReference type="ARBA" id="ARBA00005417"/>
    </source>
</evidence>
<dbReference type="OrthoDB" id="9806285at2"/>
<dbReference type="InterPro" id="IPR050319">
    <property type="entry name" value="ABC_transp_ATP-bind"/>
</dbReference>
<dbReference type="PANTHER" id="PTHR43776">
    <property type="entry name" value="TRANSPORT ATP-BINDING PROTEIN"/>
    <property type="match status" value="1"/>
</dbReference>
<keyword evidence="3" id="KW-0547">Nucleotide-binding</keyword>
<dbReference type="PROSITE" id="PS50893">
    <property type="entry name" value="ABC_TRANSPORTER_2"/>
    <property type="match status" value="1"/>
</dbReference>
<dbReference type="AlphaFoldDB" id="A0A374PD77"/>
<evidence type="ECO:0000313" key="6">
    <source>
        <dbReference type="EMBL" id="RGD70670.1"/>
    </source>
</evidence>
<name>A0A374PD77_9FIRM</name>
<dbReference type="InterPro" id="IPR013563">
    <property type="entry name" value="Oligopep_ABC_C"/>
</dbReference>
<dbReference type="FunFam" id="3.40.50.300:FF:000016">
    <property type="entry name" value="Oligopeptide ABC transporter ATP-binding component"/>
    <property type="match status" value="1"/>
</dbReference>
<dbReference type="Pfam" id="PF00005">
    <property type="entry name" value="ABC_tran"/>
    <property type="match status" value="1"/>
</dbReference>
<dbReference type="PROSITE" id="PS00211">
    <property type="entry name" value="ABC_TRANSPORTER_1"/>
    <property type="match status" value="1"/>
</dbReference>
<dbReference type="Gene3D" id="3.40.50.300">
    <property type="entry name" value="P-loop containing nucleotide triphosphate hydrolases"/>
    <property type="match status" value="1"/>
</dbReference>
<dbReference type="InterPro" id="IPR017871">
    <property type="entry name" value="ABC_transporter-like_CS"/>
</dbReference>
<evidence type="ECO:0000256" key="3">
    <source>
        <dbReference type="ARBA" id="ARBA00022741"/>
    </source>
</evidence>
<dbReference type="GO" id="GO:0005524">
    <property type="term" value="F:ATP binding"/>
    <property type="evidence" value="ECO:0007669"/>
    <property type="project" value="UniProtKB-KW"/>
</dbReference>
<dbReference type="InterPro" id="IPR003439">
    <property type="entry name" value="ABC_transporter-like_ATP-bd"/>
</dbReference>